<dbReference type="Pfam" id="PF02254">
    <property type="entry name" value="TrkA_N"/>
    <property type="match status" value="1"/>
</dbReference>
<dbReference type="RefSeq" id="WP_014024527.1">
    <property type="nucleotide sequence ID" value="NZ_AP026069.1"/>
</dbReference>
<dbReference type="InterPro" id="IPR036721">
    <property type="entry name" value="RCK_C_sf"/>
</dbReference>
<dbReference type="InterPro" id="IPR036291">
    <property type="entry name" value="NAD(P)-bd_dom_sf"/>
</dbReference>
<dbReference type="Proteomes" id="UP001157396">
    <property type="component" value="Unassembled WGS sequence"/>
</dbReference>
<dbReference type="AlphaFoldDB" id="A0A1I4F7D1"/>
<dbReference type="GO" id="GO:0008324">
    <property type="term" value="F:monoatomic cation transmembrane transporter activity"/>
    <property type="evidence" value="ECO:0007669"/>
    <property type="project" value="InterPro"/>
</dbReference>
<protein>
    <submittedName>
        <fullName evidence="4">Trk system potassium uptake protein TrkA</fullName>
    </submittedName>
    <submittedName>
        <fullName evidence="3">TrkA family potassium uptake protein</fullName>
    </submittedName>
</protein>
<reference evidence="3" key="3">
    <citation type="submission" date="2023-04" db="EMBL/GenBank/DDBJ databases">
        <title>Genomic analysis of Lactococcus garvieae isolates.</title>
        <authorList>
            <person name="Zhanghang C."/>
        </authorList>
    </citation>
    <scope>NUCLEOTIDE SEQUENCE</scope>
    <source>
        <strain evidence="3">ZB-1</strain>
    </source>
</reference>
<evidence type="ECO:0000313" key="4">
    <source>
        <dbReference type="EMBL" id="SFL13353.1"/>
    </source>
</evidence>
<dbReference type="OMA" id="PEYEAGC"/>
<dbReference type="InterPro" id="IPR003148">
    <property type="entry name" value="RCK_N"/>
</dbReference>
<dbReference type="Proteomes" id="UP000181969">
    <property type="component" value="Unassembled WGS sequence"/>
</dbReference>
<dbReference type="GO" id="GO:0006813">
    <property type="term" value="P:potassium ion transport"/>
    <property type="evidence" value="ECO:0007669"/>
    <property type="project" value="InterPro"/>
</dbReference>
<evidence type="ECO:0000313" key="6">
    <source>
        <dbReference type="Proteomes" id="UP000181969"/>
    </source>
</evidence>
<dbReference type="OrthoDB" id="9776294at2"/>
<dbReference type="EMBL" id="FOTJ01000001">
    <property type="protein sequence ID" value="SFL13353.1"/>
    <property type="molecule type" value="Genomic_DNA"/>
</dbReference>
<organism evidence="4 6">
    <name type="scientific">Lactococcus garvieae</name>
    <dbReference type="NCBI Taxonomy" id="1363"/>
    <lineage>
        <taxon>Bacteria</taxon>
        <taxon>Bacillati</taxon>
        <taxon>Bacillota</taxon>
        <taxon>Bacilli</taxon>
        <taxon>Lactobacillales</taxon>
        <taxon>Streptococcaceae</taxon>
        <taxon>Lactococcus</taxon>
    </lineage>
</organism>
<name>A0A1I4F7D1_9LACT</name>
<dbReference type="SUPFAM" id="SSF51735">
    <property type="entry name" value="NAD(P)-binding Rossmann-fold domains"/>
    <property type="match status" value="1"/>
</dbReference>
<reference evidence="4 6" key="1">
    <citation type="submission" date="2016-10" db="EMBL/GenBank/DDBJ databases">
        <authorList>
            <person name="de Groot N.N."/>
        </authorList>
    </citation>
    <scope>NUCLEOTIDE SEQUENCE [LARGE SCALE GENOMIC DNA]</scope>
    <source>
        <strain evidence="4 6">M79</strain>
    </source>
</reference>
<gene>
    <name evidence="5" type="ORF">PWF74_06080</name>
    <name evidence="3" type="ORF">QHR29_04020</name>
    <name evidence="4" type="ORF">SAMN05216438_101451</name>
</gene>
<dbReference type="SUPFAM" id="SSF116726">
    <property type="entry name" value="TrkA C-terminal domain-like"/>
    <property type="match status" value="1"/>
</dbReference>
<dbReference type="InterPro" id="IPR006037">
    <property type="entry name" value="RCK_C"/>
</dbReference>
<accession>A0A1I4F7D1</accession>
<dbReference type="PROSITE" id="PS51202">
    <property type="entry name" value="RCK_C"/>
    <property type="match status" value="1"/>
</dbReference>
<feature type="domain" description="RCK N-terminal" evidence="1">
    <location>
        <begin position="1"/>
        <end position="118"/>
    </location>
</feature>
<dbReference type="PANTHER" id="PTHR43833:SF7">
    <property type="entry name" value="KTR SYSTEM POTASSIUM UPTAKE PROTEIN C"/>
    <property type="match status" value="1"/>
</dbReference>
<dbReference type="Proteomes" id="UP001217324">
    <property type="component" value="Chromosome"/>
</dbReference>
<evidence type="ECO:0000313" key="3">
    <source>
        <dbReference type="EMBL" id="MDH7959636.1"/>
    </source>
</evidence>
<dbReference type="Gene3D" id="3.30.70.1450">
    <property type="entry name" value="Regulator of K+ conductance, C-terminal domain"/>
    <property type="match status" value="1"/>
</dbReference>
<dbReference type="PROSITE" id="PS51201">
    <property type="entry name" value="RCK_N"/>
    <property type="match status" value="1"/>
</dbReference>
<evidence type="ECO:0000313" key="5">
    <source>
        <dbReference type="EMBL" id="WEA13108.1"/>
    </source>
</evidence>
<dbReference type="InterPro" id="IPR050721">
    <property type="entry name" value="Trk_Ktr_HKT_K-transport"/>
</dbReference>
<reference evidence="5" key="2">
    <citation type="submission" date="2023-02" db="EMBL/GenBank/DDBJ databases">
        <title>Comparative genomics and fermentation flavor characterization of five lactic acid bacteria reveal flavor biosynthesis metabolic pathways in fermented muskmelon puree.</title>
        <authorList>
            <person name="Yuan L."/>
            <person name="Li M."/>
            <person name="Xu X."/>
            <person name="Lao F."/>
            <person name="Wu J."/>
        </authorList>
    </citation>
    <scope>NUCLEOTIDE SEQUENCE</scope>
    <source>
        <strain evidence="5">Pa-2</strain>
    </source>
</reference>
<evidence type="ECO:0000259" key="1">
    <source>
        <dbReference type="PROSITE" id="PS51201"/>
    </source>
</evidence>
<dbReference type="PANTHER" id="PTHR43833">
    <property type="entry name" value="POTASSIUM CHANNEL PROTEIN 2-RELATED-RELATED"/>
    <property type="match status" value="1"/>
</dbReference>
<proteinExistence type="predicted"/>
<evidence type="ECO:0000259" key="2">
    <source>
        <dbReference type="PROSITE" id="PS51202"/>
    </source>
</evidence>
<sequence length="217" mass="24031">MKSFVVIGLGRFGSAVAKTIAETEADLLVIDQNEDRVNLFKDMVPNAIIADAKDERVLDEIGIQDFDVAVVAIGEDIQSSVLVTMLAKDAGVPQVITKAVDKNHYRLLEKIGADRVVLPEVEMGRKIAESLIFENISNVVDIAENIEFAEVKVCSRKMNNRVISEIDDFTHYDLNISYVKHINGKVEIASGDTRLMIGDSLFVIGRPEDIQKLSEQN</sequence>
<dbReference type="EMBL" id="JARYTV010000002">
    <property type="protein sequence ID" value="MDH7959636.1"/>
    <property type="molecule type" value="Genomic_DNA"/>
</dbReference>
<dbReference type="EMBL" id="CP118627">
    <property type="protein sequence ID" value="WEA13108.1"/>
    <property type="molecule type" value="Genomic_DNA"/>
</dbReference>
<feature type="domain" description="RCK C-terminal" evidence="2">
    <location>
        <begin position="134"/>
        <end position="217"/>
    </location>
</feature>
<dbReference type="Gene3D" id="3.40.50.720">
    <property type="entry name" value="NAD(P)-binding Rossmann-like Domain"/>
    <property type="match status" value="1"/>
</dbReference>